<dbReference type="eggNOG" id="COG3402">
    <property type="taxonomic scope" value="Bacteria"/>
</dbReference>
<keyword evidence="2" id="KW-0812">Transmembrane</keyword>
<feature type="transmembrane region" description="Helical" evidence="2">
    <location>
        <begin position="161"/>
        <end position="182"/>
    </location>
</feature>
<feature type="region of interest" description="Disordered" evidence="1">
    <location>
        <begin position="88"/>
        <end position="133"/>
    </location>
</feature>
<organism evidence="4 5">
    <name type="scientific">Shewanella piezotolerans (strain WP3 / JCM 13877)</name>
    <dbReference type="NCBI Taxonomy" id="225849"/>
    <lineage>
        <taxon>Bacteria</taxon>
        <taxon>Pseudomonadati</taxon>
        <taxon>Pseudomonadota</taxon>
        <taxon>Gammaproteobacteria</taxon>
        <taxon>Alteromonadales</taxon>
        <taxon>Shewanellaceae</taxon>
        <taxon>Shewanella</taxon>
    </lineage>
</organism>
<dbReference type="AlphaFoldDB" id="B8CJA0"/>
<dbReference type="InterPro" id="IPR005182">
    <property type="entry name" value="YdbS-like_PH"/>
</dbReference>
<feature type="compositionally biased region" description="Basic and acidic residues" evidence="1">
    <location>
        <begin position="354"/>
        <end position="364"/>
    </location>
</feature>
<keyword evidence="5" id="KW-1185">Reference proteome</keyword>
<keyword evidence="2" id="KW-0472">Membrane</keyword>
<proteinExistence type="predicted"/>
<dbReference type="STRING" id="225849.swp_1061"/>
<evidence type="ECO:0000256" key="2">
    <source>
        <dbReference type="SAM" id="Phobius"/>
    </source>
</evidence>
<dbReference type="PANTHER" id="PTHR34473:SF2">
    <property type="entry name" value="UPF0699 TRANSMEMBRANE PROTEIN YDBT"/>
    <property type="match status" value="1"/>
</dbReference>
<name>B8CJA0_SHEPW</name>
<sequence>MLLGNCSCVTLDNHSSMGIDSSILTLVPPISDLQGWRECLKHARNTLGHVVSNESILIKMLPNMSPTGEGLLDTDIVDKDNTCYMSNEMDDSQLENVTTSTNSPSKAEQQNSAVDGLATETGNTESTENTHSAHSLVPQAQWQGFEEVELQRIDERYYTQVLYESLFIALIGFIVASLATILPGALSVTYVILIITAVLLLMFAIGYLSHRQAQKLGYGVCEHEFLMEKGLWWHKRTSLPYSRLQHVSLSQGPLERHFNLFTLKCFSAGSGSAEIELPGIEQQTAEHLRQHLLAQAAKAHLTDPQQTDTELSDDQPDVLNSLDGLISEQADIEQNDTQTEVSDDTDELATKPSAIKESEARHEQ</sequence>
<protein>
    <submittedName>
        <fullName evidence="4">Membrane-flanked domain protein</fullName>
    </submittedName>
</protein>
<evidence type="ECO:0000259" key="3">
    <source>
        <dbReference type="Pfam" id="PF03703"/>
    </source>
</evidence>
<reference evidence="4 5" key="1">
    <citation type="journal article" date="2008" name="PLoS ONE">
        <title>Environmental adaptation: genomic analysis of the piezotolerant and psychrotolerant deep-sea iron reducing bacterium Shewanella piezotolerans WP3.</title>
        <authorList>
            <person name="Wang F."/>
            <person name="Wang J."/>
            <person name="Jian H."/>
            <person name="Zhang B."/>
            <person name="Li S."/>
            <person name="Wang F."/>
            <person name="Zeng X."/>
            <person name="Gao L."/>
            <person name="Bartlett D.H."/>
            <person name="Yu J."/>
            <person name="Hu S."/>
            <person name="Xiao X."/>
        </authorList>
    </citation>
    <scope>NUCLEOTIDE SEQUENCE [LARGE SCALE GENOMIC DNA]</scope>
    <source>
        <strain evidence="5">WP3 / JCM 13877</strain>
    </source>
</reference>
<keyword evidence="2" id="KW-1133">Transmembrane helix</keyword>
<gene>
    <name evidence="4" type="ordered locus">swp_1061</name>
</gene>
<dbReference type="EMBL" id="CP000472">
    <property type="protein sequence ID" value="ACJ27862.1"/>
    <property type="molecule type" value="Genomic_DNA"/>
</dbReference>
<feature type="compositionally biased region" description="Polar residues" evidence="1">
    <location>
        <begin position="94"/>
        <end position="113"/>
    </location>
</feature>
<dbReference type="KEGG" id="swp:swp_1061"/>
<evidence type="ECO:0000256" key="1">
    <source>
        <dbReference type="SAM" id="MobiDB-lite"/>
    </source>
</evidence>
<dbReference type="PANTHER" id="PTHR34473">
    <property type="entry name" value="UPF0699 TRANSMEMBRANE PROTEIN YDBS"/>
    <property type="match status" value="1"/>
</dbReference>
<feature type="transmembrane region" description="Helical" evidence="2">
    <location>
        <begin position="188"/>
        <end position="208"/>
    </location>
</feature>
<evidence type="ECO:0000313" key="5">
    <source>
        <dbReference type="Proteomes" id="UP000000753"/>
    </source>
</evidence>
<feature type="compositionally biased region" description="Low complexity" evidence="1">
    <location>
        <begin position="119"/>
        <end position="130"/>
    </location>
</feature>
<feature type="region of interest" description="Disordered" evidence="1">
    <location>
        <begin position="302"/>
        <end position="364"/>
    </location>
</feature>
<accession>B8CJA0</accession>
<dbReference type="HOGENOM" id="CLU_760525_0_0_6"/>
<feature type="domain" description="YdbS-like PH" evidence="3">
    <location>
        <begin position="216"/>
        <end position="292"/>
    </location>
</feature>
<dbReference type="Pfam" id="PF03703">
    <property type="entry name" value="bPH_2"/>
    <property type="match status" value="1"/>
</dbReference>
<evidence type="ECO:0000313" key="4">
    <source>
        <dbReference type="EMBL" id="ACJ27862.1"/>
    </source>
</evidence>
<dbReference type="Proteomes" id="UP000000753">
    <property type="component" value="Chromosome"/>
</dbReference>